<organism evidence="1 2">
    <name type="scientific">Idiomarina piscisalsi</name>
    <dbReference type="NCBI Taxonomy" id="1096243"/>
    <lineage>
        <taxon>Bacteria</taxon>
        <taxon>Pseudomonadati</taxon>
        <taxon>Pseudomonadota</taxon>
        <taxon>Gammaproteobacteria</taxon>
        <taxon>Alteromonadales</taxon>
        <taxon>Idiomarinaceae</taxon>
        <taxon>Idiomarina</taxon>
    </lineage>
</organism>
<dbReference type="RefSeq" id="WP_126753035.1">
    <property type="nucleotide sequence ID" value="NZ_JBHUMT010000004.1"/>
</dbReference>
<reference evidence="1 2" key="1">
    <citation type="journal article" date="2011" name="Front. Microbiol.">
        <title>Genomic signatures of strain selection and enhancement in Bacillus atrophaeus var. globigii, a historical biowarfare simulant.</title>
        <authorList>
            <person name="Gibbons H.S."/>
            <person name="Broomall S.M."/>
            <person name="McNew L.A."/>
            <person name="Daligault H."/>
            <person name="Chapman C."/>
            <person name="Bruce D."/>
            <person name="Karavis M."/>
            <person name="Krepps M."/>
            <person name="McGregor P.A."/>
            <person name="Hong C."/>
            <person name="Park K.H."/>
            <person name="Akmal A."/>
            <person name="Feldman A."/>
            <person name="Lin J.S."/>
            <person name="Chang W.E."/>
            <person name="Higgs B.W."/>
            <person name="Demirev P."/>
            <person name="Lindquist J."/>
            <person name="Liem A."/>
            <person name="Fochler E."/>
            <person name="Read T.D."/>
            <person name="Tapia R."/>
            <person name="Johnson S."/>
            <person name="Bishop-Lilly K.A."/>
            <person name="Detter C."/>
            <person name="Han C."/>
            <person name="Sozhamannan S."/>
            <person name="Rosenzweig C.N."/>
            <person name="Skowronski E.W."/>
        </authorList>
    </citation>
    <scope>NUCLEOTIDE SEQUENCE [LARGE SCALE GENOMIC DNA]</scope>
    <source>
        <strain evidence="1 2">TPS4-2</strain>
    </source>
</reference>
<gene>
    <name evidence="1" type="ORF">CWI73_12200</name>
</gene>
<dbReference type="EMBL" id="PIQA01000017">
    <property type="protein sequence ID" value="RUO60393.1"/>
    <property type="molecule type" value="Genomic_DNA"/>
</dbReference>
<proteinExistence type="predicted"/>
<comment type="caution">
    <text evidence="1">The sequence shown here is derived from an EMBL/GenBank/DDBJ whole genome shotgun (WGS) entry which is preliminary data.</text>
</comment>
<dbReference type="AlphaFoldDB" id="A0A432YHG6"/>
<dbReference type="Proteomes" id="UP000288361">
    <property type="component" value="Unassembled WGS sequence"/>
</dbReference>
<protein>
    <submittedName>
        <fullName evidence="1">Uncharacterized protein</fullName>
    </submittedName>
</protein>
<evidence type="ECO:0000313" key="2">
    <source>
        <dbReference type="Proteomes" id="UP000288361"/>
    </source>
</evidence>
<sequence length="91" mass="10534">MNVSIPKDIVFSDLELRYGNNGQVKFNEQALRSFLLENNQELAADTPLDFETVSVLILMWYLKHKALGGEKDRTMEFMFDLVDAQNEENPH</sequence>
<name>A0A432YHG6_9GAMM</name>
<evidence type="ECO:0000313" key="1">
    <source>
        <dbReference type="EMBL" id="RUO60393.1"/>
    </source>
</evidence>
<accession>A0A432YHG6</accession>